<gene>
    <name evidence="1" type="ORF">DKK76_05615</name>
</gene>
<comment type="caution">
    <text evidence="1">The sequence shown here is derived from an EMBL/GenBank/DDBJ whole genome shotgun (WGS) entry which is preliminary data.</text>
</comment>
<dbReference type="AlphaFoldDB" id="A0A318MTJ3"/>
<evidence type="ECO:0000313" key="2">
    <source>
        <dbReference type="Proteomes" id="UP000247838"/>
    </source>
</evidence>
<reference evidence="1 2" key="1">
    <citation type="submission" date="2018-05" db="EMBL/GenBank/DDBJ databases">
        <title>Reference genomes for bee gut microbiota database.</title>
        <authorList>
            <person name="Ellegaard K.M."/>
        </authorList>
    </citation>
    <scope>NUCLEOTIDE SEQUENCE [LARGE SCALE GENOMIC DNA]</scope>
    <source>
        <strain evidence="1 2">ESL0167</strain>
    </source>
</reference>
<accession>A0A318MTJ3</accession>
<name>A0A318MTJ3_FRIPE</name>
<proteinExistence type="predicted"/>
<sequence length="72" mass="8197">MDDLKNIQINNANINLSNIMKIRKFSSIDSDIQMLNEYLDTEEWFLLSVASGVYANGEAYHSFILGRKKAIA</sequence>
<organism evidence="1 2">
    <name type="scientific">Frischella perrara</name>
    <dbReference type="NCBI Taxonomy" id="1267021"/>
    <lineage>
        <taxon>Bacteria</taxon>
        <taxon>Pseudomonadati</taxon>
        <taxon>Pseudomonadota</taxon>
        <taxon>Gammaproteobacteria</taxon>
        <taxon>Orbales</taxon>
        <taxon>Orbaceae</taxon>
        <taxon>Frischella</taxon>
    </lineage>
</organism>
<protein>
    <submittedName>
        <fullName evidence="1">Uncharacterized protein</fullName>
    </submittedName>
</protein>
<dbReference type="EMBL" id="QGLM01000013">
    <property type="protein sequence ID" value="PXY95259.1"/>
    <property type="molecule type" value="Genomic_DNA"/>
</dbReference>
<evidence type="ECO:0000313" key="1">
    <source>
        <dbReference type="EMBL" id="PXY95259.1"/>
    </source>
</evidence>
<dbReference type="Proteomes" id="UP000247838">
    <property type="component" value="Unassembled WGS sequence"/>
</dbReference>